<dbReference type="Gene3D" id="3.90.180.10">
    <property type="entry name" value="Medium-chain alcohol dehydrogenases, catalytic domain"/>
    <property type="match status" value="1"/>
</dbReference>
<dbReference type="SUPFAM" id="SSF51735">
    <property type="entry name" value="NAD(P)-binding Rossmann-fold domains"/>
    <property type="match status" value="1"/>
</dbReference>
<dbReference type="Pfam" id="PF08240">
    <property type="entry name" value="ADH_N"/>
    <property type="match status" value="1"/>
</dbReference>
<dbReference type="InterPro" id="IPR011032">
    <property type="entry name" value="GroES-like_sf"/>
</dbReference>
<dbReference type="InterPro" id="IPR020843">
    <property type="entry name" value="ER"/>
</dbReference>
<dbReference type="Proteomes" id="UP000229681">
    <property type="component" value="Unassembled WGS sequence"/>
</dbReference>
<dbReference type="PANTHER" id="PTHR48106">
    <property type="entry name" value="QUINONE OXIDOREDUCTASE PIG3-RELATED"/>
    <property type="match status" value="1"/>
</dbReference>
<dbReference type="GO" id="GO:0016651">
    <property type="term" value="F:oxidoreductase activity, acting on NAD(P)H"/>
    <property type="evidence" value="ECO:0007669"/>
    <property type="project" value="TreeGrafter"/>
</dbReference>
<proteinExistence type="predicted"/>
<dbReference type="Gene3D" id="3.40.50.720">
    <property type="entry name" value="NAD(P)-binding Rossmann-like Domain"/>
    <property type="match status" value="1"/>
</dbReference>
<dbReference type="InterPro" id="IPR036291">
    <property type="entry name" value="NAD(P)-bd_dom_sf"/>
</dbReference>
<dbReference type="SMART" id="SM00829">
    <property type="entry name" value="PKS_ER"/>
    <property type="match status" value="1"/>
</dbReference>
<name>A0A2M8PC69_9CHLR</name>
<protein>
    <submittedName>
        <fullName evidence="4">NADPH:quinone oxidoreductase</fullName>
    </submittedName>
</protein>
<sequence>MRAVLYDSVGGPEVLYLGTAPDPQPASDELLIRVRAAALNRADLLQRRGAYPPPPGASPILGLEVAGEVVHAPEKAPFAIGERVMAVVTGGGYAEYACVSVGMAMRVPEGFTWEQAAAIPEAFLTAHLNLFRLGALQPGERVLIHAGGSGVGTAAIQLAREAGAHVFATAGTPAKLAKCRELGAQLAINYKQEDFAAIVRGATNGRGVDLILDFIGAPYWASNLEALTNGGRLMLIGFLGGSKAPALDLAPILTKSLRVAGTTLRRMPLPQKIALTRAFEAFAMPRFNSGALQPIVDRVFSLSEAAAAHQYMESNQNIGKIILRVD</sequence>
<keyword evidence="2" id="KW-0560">Oxidoreductase</keyword>
<dbReference type="PANTHER" id="PTHR48106:SF18">
    <property type="entry name" value="QUINONE OXIDOREDUCTASE PIG3"/>
    <property type="match status" value="1"/>
</dbReference>
<dbReference type="EMBL" id="PGTM01000200">
    <property type="protein sequence ID" value="PJF35143.1"/>
    <property type="molecule type" value="Genomic_DNA"/>
</dbReference>
<dbReference type="NCBIfam" id="TIGR02824">
    <property type="entry name" value="quinone_pig3"/>
    <property type="match status" value="1"/>
</dbReference>
<evidence type="ECO:0000313" key="5">
    <source>
        <dbReference type="Proteomes" id="UP000229681"/>
    </source>
</evidence>
<gene>
    <name evidence="4" type="ORF">CUN49_12060</name>
</gene>
<evidence type="ECO:0000259" key="3">
    <source>
        <dbReference type="SMART" id="SM00829"/>
    </source>
</evidence>
<feature type="domain" description="Enoyl reductase (ER)" evidence="3">
    <location>
        <begin position="10"/>
        <end position="323"/>
    </location>
</feature>
<reference evidence="4 5" key="1">
    <citation type="submission" date="2017-11" db="EMBL/GenBank/DDBJ databases">
        <title>Evolution of Phototrophy in the Chloroflexi Phylum Driven by Horizontal Gene Transfer.</title>
        <authorList>
            <person name="Ward L.M."/>
            <person name="Hemp J."/>
            <person name="Shih P.M."/>
            <person name="Mcglynn S.E."/>
            <person name="Fischer W."/>
        </authorList>
    </citation>
    <scope>NUCLEOTIDE SEQUENCE [LARGE SCALE GENOMIC DNA]</scope>
    <source>
        <strain evidence="4">JP3_13</strain>
    </source>
</reference>
<dbReference type="CDD" id="cd05276">
    <property type="entry name" value="p53_inducible_oxidoreductase"/>
    <property type="match status" value="1"/>
</dbReference>
<dbReference type="SUPFAM" id="SSF50129">
    <property type="entry name" value="GroES-like"/>
    <property type="match status" value="1"/>
</dbReference>
<accession>A0A2M8PC69</accession>
<evidence type="ECO:0000313" key="4">
    <source>
        <dbReference type="EMBL" id="PJF35143.1"/>
    </source>
</evidence>
<keyword evidence="1" id="KW-0521">NADP</keyword>
<dbReference type="AlphaFoldDB" id="A0A2M8PC69"/>
<evidence type="ECO:0000256" key="2">
    <source>
        <dbReference type="ARBA" id="ARBA00023002"/>
    </source>
</evidence>
<evidence type="ECO:0000256" key="1">
    <source>
        <dbReference type="ARBA" id="ARBA00022857"/>
    </source>
</evidence>
<dbReference type="InterPro" id="IPR013154">
    <property type="entry name" value="ADH-like_N"/>
</dbReference>
<organism evidence="4 5">
    <name type="scientific">Candidatus Thermofonsia Clade 1 bacterium</name>
    <dbReference type="NCBI Taxonomy" id="2364210"/>
    <lineage>
        <taxon>Bacteria</taxon>
        <taxon>Bacillati</taxon>
        <taxon>Chloroflexota</taxon>
        <taxon>Candidatus Thermofontia</taxon>
        <taxon>Candidatus Thermofonsia Clade 1</taxon>
    </lineage>
</organism>
<dbReference type="InterPro" id="IPR013149">
    <property type="entry name" value="ADH-like_C"/>
</dbReference>
<dbReference type="GO" id="GO:0070402">
    <property type="term" value="F:NADPH binding"/>
    <property type="evidence" value="ECO:0007669"/>
    <property type="project" value="TreeGrafter"/>
</dbReference>
<dbReference type="Pfam" id="PF00107">
    <property type="entry name" value="ADH_zinc_N"/>
    <property type="match status" value="1"/>
</dbReference>
<comment type="caution">
    <text evidence="4">The sequence shown here is derived from an EMBL/GenBank/DDBJ whole genome shotgun (WGS) entry which is preliminary data.</text>
</comment>
<dbReference type="InterPro" id="IPR014189">
    <property type="entry name" value="Quinone_OxRdtase_PIG3"/>
</dbReference>